<dbReference type="Pfam" id="PF17867">
    <property type="entry name" value="AAA_lid_7"/>
    <property type="match status" value="3"/>
</dbReference>
<feature type="compositionally biased region" description="Acidic residues" evidence="10">
    <location>
        <begin position="5194"/>
        <end position="5205"/>
    </location>
</feature>
<gene>
    <name evidence="13" type="primary">LOC109487306</name>
</gene>
<name>A0A6P5AKU1_BRABE</name>
<feature type="compositionally biased region" description="Acidic residues" evidence="10">
    <location>
        <begin position="5434"/>
        <end position="5452"/>
    </location>
</feature>
<dbReference type="SUPFAM" id="SSF52540">
    <property type="entry name" value="P-loop containing nucleoside triphosphate hydrolases"/>
    <property type="match status" value="6"/>
</dbReference>
<feature type="compositionally biased region" description="Acidic residues" evidence="10">
    <location>
        <begin position="5084"/>
        <end position="5117"/>
    </location>
</feature>
<evidence type="ECO:0000256" key="5">
    <source>
        <dbReference type="ARBA" id="ARBA00022741"/>
    </source>
</evidence>
<feature type="compositionally biased region" description="Basic and acidic residues" evidence="10">
    <location>
        <begin position="3602"/>
        <end position="3611"/>
    </location>
</feature>
<feature type="region of interest" description="Disordered" evidence="10">
    <location>
        <begin position="4878"/>
        <end position="5465"/>
    </location>
</feature>
<accession>A0A6P5AKU1</accession>
<dbReference type="InterPro" id="IPR011704">
    <property type="entry name" value="ATPase_dyneun-rel_AAA"/>
</dbReference>
<dbReference type="Pfam" id="PF00092">
    <property type="entry name" value="VWA"/>
    <property type="match status" value="1"/>
</dbReference>
<keyword evidence="5 9" id="KW-0547">Nucleotide-binding</keyword>
<dbReference type="OrthoDB" id="422220at2759"/>
<dbReference type="SUPFAM" id="SSF53300">
    <property type="entry name" value="vWA-like"/>
    <property type="match status" value="1"/>
</dbReference>
<comment type="similarity">
    <text evidence="3 9">Belongs to the midasin family.</text>
</comment>
<keyword evidence="8 9" id="KW-0539">Nucleus</keyword>
<organism evidence="12 13">
    <name type="scientific">Branchiostoma belcheri</name>
    <name type="common">Amphioxus</name>
    <dbReference type="NCBI Taxonomy" id="7741"/>
    <lineage>
        <taxon>Eukaryota</taxon>
        <taxon>Metazoa</taxon>
        <taxon>Chordata</taxon>
        <taxon>Cephalochordata</taxon>
        <taxon>Leptocardii</taxon>
        <taxon>Amphioxiformes</taxon>
        <taxon>Branchiostomatidae</taxon>
        <taxon>Branchiostoma</taxon>
    </lineage>
</organism>
<keyword evidence="12" id="KW-1185">Reference proteome</keyword>
<dbReference type="FunFam" id="3.40.50.300:FF:000764">
    <property type="entry name" value="Midasin"/>
    <property type="match status" value="1"/>
</dbReference>
<dbReference type="GO" id="GO:0005524">
    <property type="term" value="F:ATP binding"/>
    <property type="evidence" value="ECO:0007669"/>
    <property type="project" value="UniProtKB-KW"/>
</dbReference>
<feature type="compositionally biased region" description="Basic and acidic residues" evidence="10">
    <location>
        <begin position="5453"/>
        <end position="5465"/>
    </location>
</feature>
<dbReference type="PROSITE" id="PS50234">
    <property type="entry name" value="VWFA"/>
    <property type="match status" value="1"/>
</dbReference>
<sequence>MDKIEIDLRSCLGDLQREGGKCEQVAAKLLKEGSSTQTVLSSLSKLVLDPEVSLAVARCFRPVLLELLERAAATVRAGADVPLLHHEKLCAAVARLTLLYPDVLRFTERYFSWAPPPFQRLANQAEEGEPARKKKKRSSQGQEEGFADICKTCFLLLRSDPEVFSARWDWGVVLSLLGNKHLETRWWAAQCTILALSLTEAQKVDLLNQHFTPQQQIQLTLQTDRLTDVSHEQGKLMTAAGHVEMSDEFLVPKQTTVVTADLSESVVSVCGVLLPKRPGCKEKEVPETLVPVPSTLRNLHCLAMAVLSQKAVLLEGPVGCGKTALVEHLANITGHSGAPYLLKVQLGDQTDSKALLGTYRCTDVPGEFVWQPGVLTQAVAHGNWILLEDIDYAPMDVISILVPLLESRKLSIPGHGETVRCAPGFQLFASQQLLSSATGYFKQHSSNSSLLDRLWTRICVEPLSREELQKVLVAKYPNLSGIAEKLLDVYCMLSSGRHDMTVAKEDGMDFSPAPEDSGMVPATSFSSVDGRLISTRDLLKWCDRIEADFRDTSLGQASSVFQESLDCFCTSLAKPAQRLRMSEVIGARLNISREKAVFYSAKYKPNIDINSSAMTVGRATIPRKLSDVAMMHIGGSACFAHTRHAVSLLERVAVCVQRGEPVLLVGETGTGKTSSVQYLSTQTGHTLKVVNMNQQSDSTDLLGGFKPVDVRLLVMPVREEFEAVFCQTFSRNQNTQFLGHVADCFTKRRWQDLLKLMLHCQKMGMKRLGEPQEGEKRDLVDRWKKLAERLAQLQYQLKTAESALAFSFIEGTLVQAVRKGEWVLLDEINLATAETLECLSGLLESVSGSVVLIDRGDTKPVTRHPDFRLFACMNPATDVGKKDLPPGIRSRFTEFYVDELEEVSDLKVLVHYYLQGIGVTAAQVDGIIRFYLNVRKEAAKNLTDTTGHRPHYSLRTLCRALRHAAGNPAGSTFRSLYEGFCLSFLSQLDRASHPVVERMVCEHIVGKKNIKSVLKQPLPRPEKGRHAQFEGYWITQGSKEPVTSQEYVLTPAVRANLRDLARIVSARRYPVLLQGETSVGKTSLITWLAQASGNHCVRINNHEHTDIQEYVGCYAADHTGKLVFKEGVLVEAMRKGHWIILDELNLAPTDVLEALNRLLDDNRELYIAETQETVKAHPHFMLFATQNPPGLYGGRKVLSRAFRDRFVELHFDEIPPRELETILEQRCNLPQSYCKKLVKVMQDLQAHRRSTSVFAGKHGFITLRDLFRWAERYRRASQGTEGFYDWDQHLADDGYMLLAGRVRRPEECDVIRTILEKHLRRTVDPARLFSLGKDTSQVAAGILKQVSMATPDRFRHVVWTYNMRRLAVLIGQALRFGEAVLLVGETGCGKTTLCQLYAVLSDQKLLGVNCHMHTETADFLGGLRPVRYRSSEEVGLFIDSQKLFEWVDGPLVQAMKEAAMFLIDEISLADDSVLERLNSVLEPGRSLVLAEKGGSGEGGSGEGGTADVENIVARENFRIVATMNPGGDFGKKELSPALRNRFTEIWCPSTYDPTDLVQIIEHNLSDGLQLCNQEDGTSGFGHAMMEFITWFCDQDFGCRYVVSIRDILSWVSFINTCSGTSVVAMETVAMETVAMETVAMETVTMETDIHQPLDPALAYIHGACLVYVDGLGSGSVSVAWDPRGAQQQCVQFLCDQVEKTAGVEVKRDQLFLVEGDERRKPQIVSTADSFGILPFTIPRGPVTDAQLTSYALHASTTALNARRVLRALQLPRPVLLEGSPGVGKTSLVTAIAKASGNHLVRINLSEQTDVSDLFGADLPVEGGVGGQFAWRDGPLLSALKAGSWVVLDELNLASQSVLEGLNACFDHRGEVYVPELGRSFHVQHNKTKFFACQNPLTQGGGRKGLPRSFLNRFTQVYVEPLSSSDLHFILCTMFPTLDKVMLSNMVTFNQQLYQDTVVKGRWGQQGGPWEFNLRDLFRWCELMLANQAPGLWDPGEHVGLIYSARMRSAKDKDTTLNLYRKVMQVDETAPGQGLPYTCSRMFHLTPYSIQVGHSILPRCLSGLHTSASPSCSLQLLHQALGALEDLMMCIKMNWMAILVGPHSCGKTSLVQLLAQLTGHHLQVLPVNSSMDTTELLGGFEQADIGRPWEKLVSVAMEMVKDTARRLVLEAKGQRSRATQDAAGLLKMWDNFRKQCSMEEGEPNNNSSLTLEKFTALEQLLSHLEVIQGQHGYSTDDLDVLQAELKELKVKFERLSAGTDSKGTFEWIDSVLVQALQTGEWLLIDNVNFCSPSVLDRLNALLEPGGVLSISERGVIDGQVPVIRPHPDFRLILAMDPVHGEISRAMRNRGVEIYMTGEQDHHGNHDNHHGNLDPEDVMSLLQGAGLVDEGACQQLVRVHQEVREQVKGPESCSVPELLQAAVLTVHELQQGAGMSAALLQAATQVYVSTQRTLSNRQLAQSIIEKHFSLDGVATNSEEEMCTDMAALLRTHELPSAAELSACTSLSTIKRQGAVLVGLFQQLSSSLEKGSDPSVDDKTVQELVCFGVRCFLETASLSDWELRLEWLQEQFQTKANKQQYPKKSWEFKLQKSLESDVGFTSAALQDVFRHPLMHDLLECSKVILSNMADQKNLQCYSYDIRWNMQFLQYVLNTAVRQGYDKVTLEGHCKELFSFANRLRLVSQHRRRQKEEEVALEAVVKPRSALDLSVAVYKGTLTVDTLPSTAYIHLLPFFREFDAFLEECISQKGILSDEDLTMVLVGLQWRDRFCQVCTCPVDLQQVSLGMLSLHWGWVCRKTVPTFGLLTDQDSLPVALQTVMSQLQECLGHDRAAALVQLVLWGAMGHPGPFRTAGVAELVGRCHKVADCLEVTGIKKQLRSCDLEGRVVFQVTQGSSVGRSLAELLVRLYQLTTEESSETVADVEGAVDVLEAELTAQGLLVTSDPVAMETDSAPPPAPADLTTRVQMWPLLEHAGLLAELQLLTDLVRLRLSLTDSGSSVEEVLQKVGSFLQYITTHLPARPLQTALYQTLQQNGNNSASLVKLLTEQLSSLVMQFHHRCWTSTVTSDIGQWLSWKPRNPSAEAKEEAQQSLADIPGSLKGPSALLSSLHTPAVFHVLWEGGAQAGPIQLPSVALGQCQEKLQQLQRLSQHLWSDACSLKDPSHQFWVSDRRYLCLCTAQLLQALTVLIPTEKHPEWVSIVTDVAMATEKPSTPVVDRARKILTGLVQEDPSFQTSWKEHTTSQNLQIPRSTMNLLTSCLQSLEDMGCQDIRERGREEWQYRRECGSTWVHLGLLQLQLLAPQGPVDPAEKQAVKLGYVREEIQTLETELKVRNMTSQLLTGRPLDLTKVGLQDQHPRVRFLVSRLESLKEQEKELVTRVAARPSPSQFDAILRDVRHYQTSVGSQDTVLALLSGLANCGEGKLRKGQHNKLRSLLSQEQAWQTSQQQFLRHMQRDYPMYDDLLTPFLSGIAQMVHGIRLVASAVYISLQRSSLNLTLSPGLKLQTPEDLIRCLGKFPHVSPEFPSLLDLARALCSPEATSLAKNVMKLQTTEGVQHSDRTVESLLHPALLHVRNHSVQTGQLTGPTLQLLRHVLQAYVLRWQEGREHDKEKEQEEASLYKWKSKTHGDSLTEEQQEEREIRQQFPGYEEAFGDITAEPTLGDDDDDSSKASQEIPAPVHDGKLSHEAVLQICEVHHSLYTSLTRTLWLDVGKELTAVNHVEPFLIGYQTAAELSRPLLGQLASPAVLGTRLLCPRSELREADHRPPVCTPLLYPPQPAVEASVSTTMSAAALAMLSLKLGATIVDGALSGMLNFCCHASKSVPRRCWSCLKYFSTSEKTTSSATHECMVSLFVGSNGFHTESLAPESPPTLSPSAPSLDGDLVGGHIVASSLVQGRLKLLQTGAGDSKTPPQHSRQYDIYHDPNIPEVLQCRTLLAGVTVRTEELLAQWPDHPTLKQLVQLVERLLSFPVTSPLMKFLTGLELLLKKAQEWENNASREVSMMTQLEAIMQMIIQWRKLELRCWSHCLDTCTQHAAETARTKWWFHLYQLVESQLFPEASSSANSDESAQTTSEFVSSLKQFLECSSLGEFPARLQMVHDFHCHAAAVANNQQAVVANVLWNLHCYYHQFLPTVQDTIKDLRTPVEKELKGFVKIARWSDMNFWAMKDSVEKTRRTLHKYIRKFKESLGKLASSVMTSNTLETELEVKPVGETKHDVIPVSNFVAPEGLQTYFQLTTGLSGDLTSDLGSSQQHLSSLTSDLGSLQPRLPSLFLRMRKLCRQTMDKAPYPTLISTVDEFAGEIAATIKELQTLDVSKTSDKDKQKSEVKHIQLRKRKALSELFKYLGTIGLSYRKGLGCLATSDLNEALLTPAMDVGATCAQMTGGIPDRLCLGWEGCEKYYWRCVSRRAAMHVAMATPAKDLGGANIDRCKGFSEHLLTVMVAQRGHLADMLGRWAGLRMMLSSLESLRSTLPEGTVKPALPPQHQTVTWLHTLKALLDRCACCLDQFSTLLQACPAAPEGNILQPPSPLTADNTSPASRMRLEDSGHQDCCNKLKECGDIIQDLKSKVDSKTLELERLDTQLVSWEVFGLVDSGFQSLTSLQSSLLCIEAQFSNKGRATGSVIRDGNREFSTRDRTTGSVISDGNTEFSTKDRTTGSIIRGGNRDFSTRDSANSTGLADCLTQLREEVTERCAEFGQWKSTSGVVDCTTGADVGSCVESFTEERDSAVTALLLAVQHLFKSVTQQDTEEEAEKKEVEEDLTFHLQEGLVTKLLEQGLQQDCATLNMGRVQDSIAALVTRVRNAQDHNNGKDADACVYLLLNLVPMLHQYVAMTTYYLTLRLTSHRATCKLLSILLGLFSDLASKGFCLPAELSDELGGEGATQFEDIEGGGIGEGEGAKDVSDQIENEDQLQDAQKPDQDREDQDPDQQPDVQDEKNAIEMSDDFDGKMHNLEAEGENSDSEEDEADENELDKQMGDVDGEGAEKLDEKLWGDDMEEEEQPESEKEEHGKGAEQEEDSRIVAKDDNKDEGQDKDKKDDRQKKQEEEDGEGEDDVQPHNLEELDEREYDENEVDPYHGDDQAPPPEPEVIDLPEDMELDKEEGEEDTEGKDQMDVENDDVEKDMKEEEKEEDQEMQEGENKMEEEKVQGEDEQDMEETKDMESKDMEQTENTKQAEEEKEEEEDPNEARKEDVAMPTDVEDQEEDEGQPDGEKGQHPEDHPNMDNSVEDEQEKEEEKKTAEKFGVAQTSQEAIQNQDAPPDSTADPASKEDQQDQGVGMTPSDQDGGESGVTSSAVAPSEDRRRQQPSKRKPGQSDFDRSLGSHEDTVHKRLRTMESAGETQEERETKNESADMYEHVKDAESSYDTQTLDAATREQTESQQPPVLTDSEGEDQEDAEMEMEDLLKDAAEKQEEQKGKALPSAILHPQTQDQEKSEGTEGDGEGGEDRDDTQGGEEEEKKERERRLESTIHTVREMDVQIGQPPTSTADLEELRSQLEHQLVDLRQKPQASAEETRQAVEAWQGYEMLTSGLARELCEQLRLILEPSQATKLKGDYRTGKRLNMRKVIPYIASQFRKDKIWLRRTKPSKRQYQIMLAVDDSLSMADNHSQQLAFESLAVMSNALTWLEAGELGVCSFGEQVQLLHPFEEQFSSQSGARILQRFTFQQNKTQIAQLLESMTAIMTSARRRLHSVTAPETAQLLLVVSDGRGLFLEGSDKVKAAVRAAREANIFLVFVVIDNPDNKDSILDIKVPIFKGPGEMPEIRPYMDYFPFPYYLILRDINALPPTLSDALRQWFELVTAGDL</sequence>
<feature type="domain" description="VWFA" evidence="11">
    <location>
        <begin position="5589"/>
        <end position="5789"/>
    </location>
</feature>
<comment type="subcellular location">
    <subcellularLocation>
        <location evidence="1">Nucleus</location>
        <location evidence="1">Nucleolus</location>
    </subcellularLocation>
    <subcellularLocation>
        <location evidence="2">Nucleus</location>
        <location evidence="2">Nucleoplasm</location>
    </subcellularLocation>
</comment>
<dbReference type="InterPro" id="IPR012099">
    <property type="entry name" value="Midasin"/>
</dbReference>
<feature type="compositionally biased region" description="Basic and acidic residues" evidence="10">
    <location>
        <begin position="5312"/>
        <end position="5325"/>
    </location>
</feature>
<dbReference type="GO" id="GO:0000055">
    <property type="term" value="P:ribosomal large subunit export from nucleus"/>
    <property type="evidence" value="ECO:0007669"/>
    <property type="project" value="TreeGrafter"/>
</dbReference>
<dbReference type="Gene3D" id="3.40.50.410">
    <property type="entry name" value="von Willebrand factor, type A domain"/>
    <property type="match status" value="1"/>
</dbReference>
<evidence type="ECO:0000256" key="4">
    <source>
        <dbReference type="ARBA" id="ARBA00017143"/>
    </source>
</evidence>
<evidence type="ECO:0000256" key="10">
    <source>
        <dbReference type="SAM" id="MobiDB-lite"/>
    </source>
</evidence>
<keyword evidence="7 9" id="KW-0143">Chaperone</keyword>
<dbReference type="GO" id="GO:0016887">
    <property type="term" value="F:ATP hydrolysis activity"/>
    <property type="evidence" value="ECO:0007669"/>
    <property type="project" value="InterPro"/>
</dbReference>
<evidence type="ECO:0000313" key="13">
    <source>
        <dbReference type="RefSeq" id="XP_019646844.1"/>
    </source>
</evidence>
<feature type="region of interest" description="Disordered" evidence="10">
    <location>
        <begin position="3602"/>
        <end position="3637"/>
    </location>
</feature>
<reference evidence="13" key="1">
    <citation type="submission" date="2025-08" db="UniProtKB">
        <authorList>
            <consortium name="RefSeq"/>
        </authorList>
    </citation>
    <scope>IDENTIFICATION</scope>
    <source>
        <tissue evidence="13">Gonad</tissue>
    </source>
</reference>
<dbReference type="FunFam" id="3.40.50.410:FF:000028">
    <property type="entry name" value="Midasin"/>
    <property type="match status" value="1"/>
</dbReference>
<feature type="compositionally biased region" description="Acidic residues" evidence="10">
    <location>
        <begin position="5058"/>
        <end position="5069"/>
    </location>
</feature>
<dbReference type="CDD" id="cd01460">
    <property type="entry name" value="vWA_midasin"/>
    <property type="match status" value="1"/>
</dbReference>
<keyword evidence="6 9" id="KW-0067">ATP-binding</keyword>
<evidence type="ECO:0000313" key="12">
    <source>
        <dbReference type="Proteomes" id="UP000515135"/>
    </source>
</evidence>
<evidence type="ECO:0000256" key="3">
    <source>
        <dbReference type="ARBA" id="ARBA00007188"/>
    </source>
</evidence>
<feature type="region of interest" description="Disordered" evidence="10">
    <location>
        <begin position="4630"/>
        <end position="4650"/>
    </location>
</feature>
<evidence type="ECO:0000256" key="9">
    <source>
        <dbReference type="PIRNR" id="PIRNR010340"/>
    </source>
</evidence>
<dbReference type="GO" id="GO:0005730">
    <property type="term" value="C:nucleolus"/>
    <property type="evidence" value="ECO:0007669"/>
    <property type="project" value="UniProtKB-SubCell"/>
</dbReference>
<feature type="compositionally biased region" description="Basic and acidic residues" evidence="10">
    <location>
        <begin position="5338"/>
        <end position="5358"/>
    </location>
</feature>
<evidence type="ECO:0000256" key="8">
    <source>
        <dbReference type="ARBA" id="ARBA00023242"/>
    </source>
</evidence>
<feature type="compositionally biased region" description="Polar residues" evidence="10">
    <location>
        <begin position="5242"/>
        <end position="5253"/>
    </location>
</feature>
<dbReference type="Pfam" id="PF07728">
    <property type="entry name" value="AAA_5"/>
    <property type="match status" value="7"/>
</dbReference>
<dbReference type="Proteomes" id="UP000515135">
    <property type="component" value="Unplaced"/>
</dbReference>
<evidence type="ECO:0000256" key="6">
    <source>
        <dbReference type="ARBA" id="ARBA00022840"/>
    </source>
</evidence>
<dbReference type="InterPro" id="IPR036465">
    <property type="entry name" value="vWFA_dom_sf"/>
</dbReference>
<feature type="compositionally biased region" description="Acidic residues" evidence="10">
    <location>
        <begin position="5385"/>
        <end position="5398"/>
    </location>
</feature>
<protein>
    <recommendedName>
        <fullName evidence="4 9">Midasin</fullName>
    </recommendedName>
</protein>
<dbReference type="KEGG" id="bbel:109487306"/>
<feature type="compositionally biased region" description="Basic and acidic residues" evidence="10">
    <location>
        <begin position="5134"/>
        <end position="5145"/>
    </location>
</feature>
<dbReference type="GO" id="GO:0005654">
    <property type="term" value="C:nucleoplasm"/>
    <property type="evidence" value="ECO:0007669"/>
    <property type="project" value="UniProtKB-SubCell"/>
</dbReference>
<feature type="compositionally biased region" description="Polar residues" evidence="10">
    <location>
        <begin position="4634"/>
        <end position="4645"/>
    </location>
</feature>
<dbReference type="InterPro" id="IPR002035">
    <property type="entry name" value="VWF_A"/>
</dbReference>
<dbReference type="InterPro" id="IPR041190">
    <property type="entry name" value="Midasin_AAA_lid_5"/>
</dbReference>
<dbReference type="Gene3D" id="3.40.50.300">
    <property type="entry name" value="P-loop containing nucleotide triphosphate hydrolases"/>
    <property type="match status" value="6"/>
</dbReference>
<dbReference type="PIRSF" id="PIRSF010340">
    <property type="entry name" value="Midasin"/>
    <property type="match status" value="1"/>
</dbReference>
<evidence type="ECO:0000256" key="7">
    <source>
        <dbReference type="ARBA" id="ARBA00023186"/>
    </source>
</evidence>
<proteinExistence type="inferred from homology"/>
<feature type="compositionally biased region" description="Basic and acidic residues" evidence="10">
    <location>
        <begin position="5152"/>
        <end position="5163"/>
    </location>
</feature>
<dbReference type="RefSeq" id="XP_019646844.1">
    <property type="nucleotide sequence ID" value="XM_019791285.1"/>
</dbReference>
<dbReference type="FunFam" id="3.40.50.300:FF:000582">
    <property type="entry name" value="Midasin"/>
    <property type="match status" value="1"/>
</dbReference>
<dbReference type="PANTHER" id="PTHR48103:SF2">
    <property type="entry name" value="MIDASIN"/>
    <property type="match status" value="1"/>
</dbReference>
<dbReference type="FunFam" id="3.40.50.300:FF:000142">
    <property type="entry name" value="Midasin"/>
    <property type="match status" value="1"/>
</dbReference>
<feature type="compositionally biased region" description="Basic and acidic residues" evidence="10">
    <location>
        <begin position="4968"/>
        <end position="4989"/>
    </location>
</feature>
<feature type="region of interest" description="Disordered" evidence="10">
    <location>
        <begin position="3652"/>
        <end position="3672"/>
    </location>
</feature>
<dbReference type="InterPro" id="IPR003593">
    <property type="entry name" value="AAA+_ATPase"/>
</dbReference>
<feature type="compositionally biased region" description="Basic and acidic residues" evidence="10">
    <location>
        <begin position="5399"/>
        <end position="5413"/>
    </location>
</feature>
<feature type="compositionally biased region" description="Basic and acidic residues" evidence="10">
    <location>
        <begin position="5206"/>
        <end position="5218"/>
    </location>
</feature>
<dbReference type="FunFam" id="3.40.50.300:FF:000956">
    <property type="entry name" value="Midasin"/>
    <property type="match status" value="1"/>
</dbReference>
<feature type="compositionally biased region" description="Acidic residues" evidence="10">
    <location>
        <begin position="4951"/>
        <end position="4967"/>
    </location>
</feature>
<dbReference type="SMART" id="SM00382">
    <property type="entry name" value="AAA"/>
    <property type="match status" value="6"/>
</dbReference>
<comment type="function">
    <text evidence="9">Nuclear chaperone required for maturation and nuclear export of pre-60S ribosome subunits.</text>
</comment>
<dbReference type="FunFam" id="3.40.50.300:FF:000919">
    <property type="entry name" value="Midasin"/>
    <property type="match status" value="1"/>
</dbReference>
<dbReference type="PANTHER" id="PTHR48103">
    <property type="entry name" value="MIDASIN-RELATED"/>
    <property type="match status" value="1"/>
</dbReference>
<dbReference type="CDD" id="cd00009">
    <property type="entry name" value="AAA"/>
    <property type="match status" value="4"/>
</dbReference>
<evidence type="ECO:0000256" key="1">
    <source>
        <dbReference type="ARBA" id="ARBA00004604"/>
    </source>
</evidence>
<evidence type="ECO:0000256" key="2">
    <source>
        <dbReference type="ARBA" id="ARBA00004642"/>
    </source>
</evidence>
<dbReference type="GeneID" id="109487306"/>
<dbReference type="InterPro" id="IPR040848">
    <property type="entry name" value="AAA_lid_7"/>
</dbReference>
<dbReference type="InterPro" id="IPR027417">
    <property type="entry name" value="P-loop_NTPase"/>
</dbReference>
<dbReference type="GO" id="GO:0030687">
    <property type="term" value="C:preribosome, large subunit precursor"/>
    <property type="evidence" value="ECO:0007669"/>
    <property type="project" value="TreeGrafter"/>
</dbReference>
<dbReference type="Pfam" id="PF17865">
    <property type="entry name" value="AAA_lid_5"/>
    <property type="match status" value="1"/>
</dbReference>
<feature type="compositionally biased region" description="Acidic residues" evidence="10">
    <location>
        <begin position="5124"/>
        <end position="5133"/>
    </location>
</feature>
<dbReference type="GO" id="GO:0000027">
    <property type="term" value="P:ribosomal large subunit assembly"/>
    <property type="evidence" value="ECO:0007669"/>
    <property type="project" value="InterPro"/>
</dbReference>
<evidence type="ECO:0000259" key="11">
    <source>
        <dbReference type="PROSITE" id="PS50234"/>
    </source>
</evidence>
<feature type="compositionally biased region" description="Basic and acidic residues" evidence="10">
    <location>
        <begin position="4999"/>
        <end position="5041"/>
    </location>
</feature>